<keyword evidence="1" id="KW-0472">Membrane</keyword>
<organism evidence="2 3">
    <name type="scientific">Macrolepiota fuliginosa MF-IS2</name>
    <dbReference type="NCBI Taxonomy" id="1400762"/>
    <lineage>
        <taxon>Eukaryota</taxon>
        <taxon>Fungi</taxon>
        <taxon>Dikarya</taxon>
        <taxon>Basidiomycota</taxon>
        <taxon>Agaricomycotina</taxon>
        <taxon>Agaricomycetes</taxon>
        <taxon>Agaricomycetidae</taxon>
        <taxon>Agaricales</taxon>
        <taxon>Agaricineae</taxon>
        <taxon>Agaricaceae</taxon>
        <taxon>Macrolepiota</taxon>
    </lineage>
</organism>
<keyword evidence="1" id="KW-1133">Transmembrane helix</keyword>
<evidence type="ECO:0000313" key="3">
    <source>
        <dbReference type="Proteomes" id="UP000807342"/>
    </source>
</evidence>
<comment type="caution">
    <text evidence="2">The sequence shown here is derived from an EMBL/GenBank/DDBJ whole genome shotgun (WGS) entry which is preliminary data.</text>
</comment>
<sequence>MSISNAVKRHAVDPHHNSYAPLSSLAPAPPLPSEPGVSPYGYRFLDTRDSNLNFPANQMLEPPVADTPYMPSTTGTGTNASRRPVFVGQHALNHLSLWAYFALVFVVISLVVVLVDEEGKRLAERRPSTTQPKASPREVPPSIWVRFPPGLAIPDQSIVHPEPAQLAI</sequence>
<dbReference type="EMBL" id="MU151171">
    <property type="protein sequence ID" value="KAF9448163.1"/>
    <property type="molecule type" value="Genomic_DNA"/>
</dbReference>
<keyword evidence="3" id="KW-1185">Reference proteome</keyword>
<name>A0A9P6C4D6_9AGAR</name>
<gene>
    <name evidence="2" type="ORF">P691DRAFT_760169</name>
</gene>
<proteinExistence type="predicted"/>
<evidence type="ECO:0000256" key="1">
    <source>
        <dbReference type="SAM" id="Phobius"/>
    </source>
</evidence>
<dbReference type="AlphaFoldDB" id="A0A9P6C4D6"/>
<protein>
    <submittedName>
        <fullName evidence="2">Uncharacterized protein</fullName>
    </submittedName>
</protein>
<evidence type="ECO:0000313" key="2">
    <source>
        <dbReference type="EMBL" id="KAF9448163.1"/>
    </source>
</evidence>
<reference evidence="2" key="1">
    <citation type="submission" date="2020-11" db="EMBL/GenBank/DDBJ databases">
        <authorList>
            <consortium name="DOE Joint Genome Institute"/>
            <person name="Ahrendt S."/>
            <person name="Riley R."/>
            <person name="Andreopoulos W."/>
            <person name="Labutti K."/>
            <person name="Pangilinan J."/>
            <person name="Ruiz-Duenas F.J."/>
            <person name="Barrasa J.M."/>
            <person name="Sanchez-Garcia M."/>
            <person name="Camarero S."/>
            <person name="Miyauchi S."/>
            <person name="Serrano A."/>
            <person name="Linde D."/>
            <person name="Babiker R."/>
            <person name="Drula E."/>
            <person name="Ayuso-Fernandez I."/>
            <person name="Pacheco R."/>
            <person name="Padilla G."/>
            <person name="Ferreira P."/>
            <person name="Barriuso J."/>
            <person name="Kellner H."/>
            <person name="Castanera R."/>
            <person name="Alfaro M."/>
            <person name="Ramirez L."/>
            <person name="Pisabarro A.G."/>
            <person name="Kuo A."/>
            <person name="Tritt A."/>
            <person name="Lipzen A."/>
            <person name="He G."/>
            <person name="Yan M."/>
            <person name="Ng V."/>
            <person name="Cullen D."/>
            <person name="Martin F."/>
            <person name="Rosso M.-N."/>
            <person name="Henrissat B."/>
            <person name="Hibbett D."/>
            <person name="Martinez A.T."/>
            <person name="Grigoriev I.V."/>
        </authorList>
    </citation>
    <scope>NUCLEOTIDE SEQUENCE</scope>
    <source>
        <strain evidence="2">MF-IS2</strain>
    </source>
</reference>
<accession>A0A9P6C4D6</accession>
<feature type="transmembrane region" description="Helical" evidence="1">
    <location>
        <begin position="97"/>
        <end position="115"/>
    </location>
</feature>
<keyword evidence="1" id="KW-0812">Transmembrane</keyword>
<dbReference type="Proteomes" id="UP000807342">
    <property type="component" value="Unassembled WGS sequence"/>
</dbReference>